<evidence type="ECO:0000256" key="7">
    <source>
        <dbReference type="ARBA" id="ARBA00022840"/>
    </source>
</evidence>
<dbReference type="Gene3D" id="2.40.40.20">
    <property type="match status" value="1"/>
</dbReference>
<comment type="similarity">
    <text evidence="2">Belongs to the AAA ATPase family.</text>
</comment>
<comment type="subcellular location">
    <subcellularLocation>
        <location evidence="1">Membrane</location>
    </subcellularLocation>
</comment>
<dbReference type="SUPFAM" id="SSF54585">
    <property type="entry name" value="Cdc48 domain 2-like"/>
    <property type="match status" value="1"/>
</dbReference>
<dbReference type="FunFam" id="3.40.50.300:FF:000149">
    <property type="entry name" value="Nuclear valosin-containing protein-like"/>
    <property type="match status" value="1"/>
</dbReference>
<dbReference type="OrthoDB" id="2187at2759"/>
<feature type="domain" description="AAA+ ATPase" evidence="14">
    <location>
        <begin position="903"/>
        <end position="1039"/>
    </location>
</feature>
<evidence type="ECO:0000313" key="16">
    <source>
        <dbReference type="Proteomes" id="UP000070700"/>
    </source>
</evidence>
<accession>A0A194XQW8</accession>
<keyword evidence="7" id="KW-0067">ATP-binding</keyword>
<evidence type="ECO:0000256" key="9">
    <source>
        <dbReference type="ARBA" id="ARBA00023136"/>
    </source>
</evidence>
<dbReference type="KEGG" id="psco:LY89DRAFT_777736"/>
<evidence type="ECO:0000256" key="1">
    <source>
        <dbReference type="ARBA" id="ARBA00004370"/>
    </source>
</evidence>
<evidence type="ECO:0000256" key="4">
    <source>
        <dbReference type="ARBA" id="ARBA00022593"/>
    </source>
</evidence>
<dbReference type="RefSeq" id="XP_018077035.1">
    <property type="nucleotide sequence ID" value="XM_018222160.1"/>
</dbReference>
<dbReference type="InterPro" id="IPR009010">
    <property type="entry name" value="Asp_de-COase-like_dom_sf"/>
</dbReference>
<dbReference type="Gene3D" id="3.10.330.10">
    <property type="match status" value="1"/>
</dbReference>
<dbReference type="PANTHER" id="PTHR23077">
    <property type="entry name" value="AAA-FAMILY ATPASE"/>
    <property type="match status" value="1"/>
</dbReference>
<dbReference type="InterPro" id="IPR015342">
    <property type="entry name" value="PEX1-N_C-lobe"/>
</dbReference>
<evidence type="ECO:0000256" key="3">
    <source>
        <dbReference type="ARBA" id="ARBA00022448"/>
    </source>
</evidence>
<dbReference type="Proteomes" id="UP000070700">
    <property type="component" value="Unassembled WGS sequence"/>
</dbReference>
<keyword evidence="5" id="KW-0547">Nucleotide-binding</keyword>
<dbReference type="InterPro" id="IPR050168">
    <property type="entry name" value="AAA_ATPase_domain"/>
</dbReference>
<name>A0A194XQW8_MOLSC</name>
<evidence type="ECO:0000256" key="12">
    <source>
        <dbReference type="ARBA" id="ARBA00048778"/>
    </source>
</evidence>
<dbReference type="GO" id="GO:0016558">
    <property type="term" value="P:protein import into peroxisome matrix"/>
    <property type="evidence" value="ECO:0007669"/>
    <property type="project" value="TreeGrafter"/>
</dbReference>
<keyword evidence="16" id="KW-1185">Reference proteome</keyword>
<dbReference type="Pfam" id="PF17862">
    <property type="entry name" value="AAA_lid_3"/>
    <property type="match status" value="1"/>
</dbReference>
<dbReference type="FunFam" id="3.10.330.10:FF:000011">
    <property type="entry name" value="Peroxisome biogenesis protein peroxin 1"/>
    <property type="match status" value="1"/>
</dbReference>
<gene>
    <name evidence="15" type="ORF">LY89DRAFT_777736</name>
</gene>
<dbReference type="PROSITE" id="PS00674">
    <property type="entry name" value="AAA"/>
    <property type="match status" value="1"/>
</dbReference>
<dbReference type="InterPro" id="IPR027417">
    <property type="entry name" value="P-loop_NTPase"/>
</dbReference>
<dbReference type="GO" id="GO:0005524">
    <property type="term" value="F:ATP binding"/>
    <property type="evidence" value="ECO:0007669"/>
    <property type="project" value="UniProtKB-KW"/>
</dbReference>
<dbReference type="FunFam" id="3.40.50.300:FF:001529">
    <property type="entry name" value="Peroxisome biosynthesis protein-like protein (PAS1/Peroxin-1)"/>
    <property type="match status" value="1"/>
</dbReference>
<proteinExistence type="inferred from homology"/>
<keyword evidence="9" id="KW-0472">Membrane</keyword>
<reference evidence="15 16" key="1">
    <citation type="submission" date="2015-10" db="EMBL/GenBank/DDBJ databases">
        <title>Full genome of DAOMC 229536 Phialocephala scopiformis, a fungal endophyte of spruce producing the potent anti-insectan compound rugulosin.</title>
        <authorList>
            <consortium name="DOE Joint Genome Institute"/>
            <person name="Walker A.K."/>
            <person name="Frasz S.L."/>
            <person name="Seifert K.A."/>
            <person name="Miller J.D."/>
            <person name="Mondo S.J."/>
            <person name="Labutti K."/>
            <person name="Lipzen A."/>
            <person name="Dockter R."/>
            <person name="Kennedy M."/>
            <person name="Grigoriev I.V."/>
            <person name="Spatafora J.W."/>
        </authorList>
    </citation>
    <scope>NUCLEOTIDE SEQUENCE [LARGE SCALE GENOMIC DNA]</scope>
    <source>
        <strain evidence="15 16">CBS 120377</strain>
    </source>
</reference>
<dbReference type="GO" id="GO:0005829">
    <property type="term" value="C:cytosol"/>
    <property type="evidence" value="ECO:0007669"/>
    <property type="project" value="TreeGrafter"/>
</dbReference>
<evidence type="ECO:0000313" key="15">
    <source>
        <dbReference type="EMBL" id="KUJ22680.1"/>
    </source>
</evidence>
<sequence length="1249" mass="134430">MAPDSRRRGSQVTSAELSLIHLKNCLVNLPPSLSSLLVNANTVAQNVVIELSHRLPPSSTNTTGNAPTTRSVYVGWTGMQSKRKLAPVVGRDGISGVRGNTSGREQEVPLVEIDATFARTLGLSDGQKVTASIHTDFPLAHTINIEPLTAEDWEIIELHATFLELNLMNQIRALPNPNYTPSSGPKPAPHPITIHLSPTSTANIVITSLVPEPPATSPFAKIAQDAEVIVAPKTRTKPSRASGENRSVSSRKSAGGRSGASTVRRRSGREDSRPAMFFRGLDRSLCGEWFEDNRDAKDQGLKVWVDRDILLSKSLKGVNWVSVAVVKPASLQAPVDPQKQQQEVESLGEAGKIAPKVVARLVAWDDPPDSHHIALSSALCAAMTCEGIVGGVVKLEPAPQQMSKAAPPTSKDSASQPTSKANSQIIKVYPFALSTGKAKEGLKFGGESKSEREEAGKRIAKMYGKQSSSEGVLDGPITDGLVLGLPRSSEQTAGWDGGIIKFDSTPVEPGKPTCNWFLGSERKFTIEVQTAVSRPSSMSKTNAVGDPIPIEAPSLVGIDSLIDQLQSHLSHLSSVLLTGALGSGKTSVTHLLAHRLRSQTLFHTTYFSCRKLITDETRVSTIKETFSRVFMSASWGARLGGKSLVILDDLDKLCPVETELEVGSENGRSRQISEGVSAIVRQYCSRDSGVVLLATAQAKESLHNVIVGGHVVREIVSLKAPNKEGRRRAMEMVVKENVAEHDHGDLRSPTSSRPTTADGSAGEEEGAWMDSSSATSPLASANKTDGFIVSPDLDFLDLAGETDGYMPGDLVLLVARARSEALIRSVSESPKGQDSGIVQLSREDFTSALKGFTPASLRNVTLQTSTTTFASIGGLHATRKILLETLQYPTTYAPIFAQCPLRLRSGLLLYGYPGCGKTLLASAVAGECGLNFISVKGPEILNKYIGASEKSVRDLFERAEAARPCVLFFDEFDSIAPKRGHDSTGVTDRVVNQLLTQMDGAEGLSGVYVLAATSRPDLIDPALLRPGRLDKSLICDLPDREDRVDILSALGKKLKLSDEVLENLDEIADRTEGYSGADLQALVYNAHLEAIHDVLGDHDAEIGGAKRTNGTTSSSGTRNFIQFRYGEDENRLEVEARAKSGNNKSKLLAERAAISLKLAEIKAAKKRAKLAQRGQNGDENKGVKEEKEQQEVTIEWKHVESSLKSTRASISAQERSRLEAIYREFVVGRNGEMKSGEGAREVGGRTSLM</sequence>
<evidence type="ECO:0000256" key="11">
    <source>
        <dbReference type="ARBA" id="ARBA00034532"/>
    </source>
</evidence>
<evidence type="ECO:0000259" key="14">
    <source>
        <dbReference type="SMART" id="SM00382"/>
    </source>
</evidence>
<evidence type="ECO:0000256" key="10">
    <source>
        <dbReference type="ARBA" id="ARBA00032509"/>
    </source>
</evidence>
<feature type="compositionally biased region" description="Polar residues" evidence="13">
    <location>
        <begin position="410"/>
        <end position="421"/>
    </location>
</feature>
<dbReference type="Pfam" id="PF00004">
    <property type="entry name" value="AAA"/>
    <property type="match status" value="2"/>
</dbReference>
<dbReference type="Gene3D" id="3.40.50.300">
    <property type="entry name" value="P-loop containing nucleotide triphosphate hydrolases"/>
    <property type="match status" value="2"/>
</dbReference>
<feature type="domain" description="AAA+ ATPase" evidence="14">
    <location>
        <begin position="571"/>
        <end position="726"/>
    </location>
</feature>
<dbReference type="GO" id="GO:0016887">
    <property type="term" value="F:ATP hydrolysis activity"/>
    <property type="evidence" value="ECO:0007669"/>
    <property type="project" value="InterPro"/>
</dbReference>
<dbReference type="InterPro" id="IPR003959">
    <property type="entry name" value="ATPase_AAA_core"/>
</dbReference>
<evidence type="ECO:0000256" key="13">
    <source>
        <dbReference type="SAM" id="MobiDB-lite"/>
    </source>
</evidence>
<dbReference type="Gene3D" id="1.10.8.60">
    <property type="match status" value="2"/>
</dbReference>
<keyword evidence="6" id="KW-0378">Hydrolase</keyword>
<feature type="region of interest" description="Disordered" evidence="13">
    <location>
        <begin position="230"/>
        <end position="271"/>
    </location>
</feature>
<dbReference type="PANTHER" id="PTHR23077:SF12">
    <property type="entry name" value="PEROXISOMAL ATPASE PEX1"/>
    <property type="match status" value="1"/>
</dbReference>
<feature type="region of interest" description="Disordered" evidence="13">
    <location>
        <begin position="399"/>
        <end position="421"/>
    </location>
</feature>
<dbReference type="SUPFAM" id="SSF52540">
    <property type="entry name" value="P-loop containing nucleoside triphosphate hydrolases"/>
    <property type="match status" value="2"/>
</dbReference>
<feature type="compositionally biased region" description="Polar residues" evidence="13">
    <location>
        <begin position="748"/>
        <end position="758"/>
    </location>
</feature>
<dbReference type="FunCoup" id="A0A194XQW8">
    <property type="interactions" value="216"/>
</dbReference>
<keyword evidence="4" id="KW-0962">Peroxisome biogenesis</keyword>
<dbReference type="InterPro" id="IPR029067">
    <property type="entry name" value="CDC48_domain_2-like_sf"/>
</dbReference>
<dbReference type="EMBL" id="KQ947406">
    <property type="protein sequence ID" value="KUJ22680.1"/>
    <property type="molecule type" value="Genomic_DNA"/>
</dbReference>
<dbReference type="InParanoid" id="A0A194XQW8"/>
<dbReference type="STRING" id="149040.A0A194XQW8"/>
<dbReference type="GO" id="GO:0005778">
    <property type="term" value="C:peroxisomal membrane"/>
    <property type="evidence" value="ECO:0007669"/>
    <property type="project" value="TreeGrafter"/>
</dbReference>
<dbReference type="AlphaFoldDB" id="A0A194XQW8"/>
<evidence type="ECO:0000256" key="5">
    <source>
        <dbReference type="ARBA" id="ARBA00022741"/>
    </source>
</evidence>
<evidence type="ECO:0000256" key="6">
    <source>
        <dbReference type="ARBA" id="ARBA00022801"/>
    </source>
</evidence>
<dbReference type="SMART" id="SM00382">
    <property type="entry name" value="AAA"/>
    <property type="match status" value="2"/>
</dbReference>
<dbReference type="InterPro" id="IPR003960">
    <property type="entry name" value="ATPase_AAA_CS"/>
</dbReference>
<keyword evidence="8" id="KW-0653">Protein transport</keyword>
<evidence type="ECO:0000256" key="2">
    <source>
        <dbReference type="ARBA" id="ARBA00006914"/>
    </source>
</evidence>
<comment type="catalytic activity">
    <reaction evidence="12">
        <text>ATP + H2O = ADP + phosphate + H(+)</text>
        <dbReference type="Rhea" id="RHEA:13065"/>
        <dbReference type="ChEBI" id="CHEBI:15377"/>
        <dbReference type="ChEBI" id="CHEBI:15378"/>
        <dbReference type="ChEBI" id="CHEBI:30616"/>
        <dbReference type="ChEBI" id="CHEBI:43474"/>
        <dbReference type="ChEBI" id="CHEBI:456216"/>
    </reaction>
    <physiologicalReaction direction="left-to-right" evidence="12">
        <dbReference type="Rhea" id="RHEA:13066"/>
    </physiologicalReaction>
</comment>
<dbReference type="FunFam" id="2.40.40.20:FF:000041">
    <property type="entry name" value="Peroxisome biosynthesis protein (PAS1/Peroxin-1), putative"/>
    <property type="match status" value="1"/>
</dbReference>
<protein>
    <recommendedName>
        <fullName evidence="11">Peroxisomal ATPase PEX1</fullName>
    </recommendedName>
    <alternativeName>
        <fullName evidence="10">Peroxin-1</fullName>
    </alternativeName>
</protein>
<dbReference type="Pfam" id="PF09262">
    <property type="entry name" value="PEX-1N"/>
    <property type="match status" value="1"/>
</dbReference>
<dbReference type="InterPro" id="IPR003593">
    <property type="entry name" value="AAA+_ATPase"/>
</dbReference>
<keyword evidence="3" id="KW-0813">Transport</keyword>
<feature type="compositionally biased region" description="Low complexity" evidence="13">
    <location>
        <begin position="246"/>
        <end position="261"/>
    </location>
</feature>
<dbReference type="GeneID" id="28831886"/>
<dbReference type="CDD" id="cd19526">
    <property type="entry name" value="RecA-like_PEX1_r2"/>
    <property type="match status" value="1"/>
</dbReference>
<dbReference type="SUPFAM" id="SSF50692">
    <property type="entry name" value="ADC-like"/>
    <property type="match status" value="1"/>
</dbReference>
<feature type="region of interest" description="Disordered" evidence="13">
    <location>
        <begin position="738"/>
        <end position="777"/>
    </location>
</feature>
<organism evidence="15 16">
    <name type="scientific">Mollisia scopiformis</name>
    <name type="common">Conifer needle endophyte fungus</name>
    <name type="synonym">Phialocephala scopiformis</name>
    <dbReference type="NCBI Taxonomy" id="149040"/>
    <lineage>
        <taxon>Eukaryota</taxon>
        <taxon>Fungi</taxon>
        <taxon>Dikarya</taxon>
        <taxon>Ascomycota</taxon>
        <taxon>Pezizomycotina</taxon>
        <taxon>Leotiomycetes</taxon>
        <taxon>Helotiales</taxon>
        <taxon>Mollisiaceae</taxon>
        <taxon>Mollisia</taxon>
    </lineage>
</organism>
<evidence type="ECO:0000256" key="8">
    <source>
        <dbReference type="ARBA" id="ARBA00022927"/>
    </source>
</evidence>
<dbReference type="InterPro" id="IPR041569">
    <property type="entry name" value="AAA_lid_3"/>
</dbReference>